<reference evidence="8 9" key="1">
    <citation type="journal article" date="2007" name="J. Bacteriol.">
        <title>The complete genome sequence of Roseobacter denitrificans reveals a mixotrophic rather than photosynthetic metabolism.</title>
        <authorList>
            <person name="Swingley W.D."/>
            <person name="Sadekar S."/>
            <person name="Mastrian S.D."/>
            <person name="Matthies H.J."/>
            <person name="Hao J."/>
            <person name="Ramos H."/>
            <person name="Acharya C.R."/>
            <person name="Conrad A.L."/>
            <person name="Taylor H.L."/>
            <person name="Dejesa L.C."/>
            <person name="Shah M.K."/>
            <person name="O'huallachain M.E."/>
            <person name="Lince M.T."/>
            <person name="Blankenship R.E."/>
            <person name="Beatty J.T."/>
            <person name="Touchman J.W."/>
        </authorList>
    </citation>
    <scope>NUCLEOTIDE SEQUENCE [LARGE SCALE GENOMIC DNA]</scope>
    <source>
        <strain evidence="9">ATCC 33942 / OCh 114</strain>
    </source>
</reference>
<dbReference type="InterPro" id="IPR003593">
    <property type="entry name" value="AAA+_ATPase"/>
</dbReference>
<dbReference type="HOGENOM" id="CLU_000604_1_11_5"/>
<keyword evidence="6" id="KW-0406">Ion transport</keyword>
<dbReference type="GO" id="GO:0016887">
    <property type="term" value="F:ATP hydrolysis activity"/>
    <property type="evidence" value="ECO:0007669"/>
    <property type="project" value="InterPro"/>
</dbReference>
<keyword evidence="5" id="KW-0862">Zinc</keyword>
<evidence type="ECO:0000256" key="5">
    <source>
        <dbReference type="ARBA" id="ARBA00022906"/>
    </source>
</evidence>
<dbReference type="EMBL" id="CP000362">
    <property type="protein sequence ID" value="ABG30589.1"/>
    <property type="molecule type" value="Genomic_DNA"/>
</dbReference>
<evidence type="ECO:0000256" key="4">
    <source>
        <dbReference type="ARBA" id="ARBA00022840"/>
    </source>
</evidence>
<keyword evidence="2" id="KW-0813">Transport</keyword>
<dbReference type="InterPro" id="IPR003439">
    <property type="entry name" value="ABC_transporter-like_ATP-bd"/>
</dbReference>
<accession>Q16BQ4</accession>
<keyword evidence="4 8" id="KW-0067">ATP-binding</keyword>
<evidence type="ECO:0000256" key="3">
    <source>
        <dbReference type="ARBA" id="ARBA00022741"/>
    </source>
</evidence>
<feature type="domain" description="ABC transporter" evidence="7">
    <location>
        <begin position="32"/>
        <end position="264"/>
    </location>
</feature>
<evidence type="ECO:0000313" key="8">
    <source>
        <dbReference type="EMBL" id="ABG30589.1"/>
    </source>
</evidence>
<comment type="similarity">
    <text evidence="1">Belongs to the ABC transporter superfamily.</text>
</comment>
<dbReference type="FunFam" id="3.40.50.300:FF:000134">
    <property type="entry name" value="Iron-enterobactin ABC transporter ATP-binding protein"/>
    <property type="match status" value="1"/>
</dbReference>
<dbReference type="PROSITE" id="PS50893">
    <property type="entry name" value="ABC_TRANSPORTER_2"/>
    <property type="match status" value="1"/>
</dbReference>
<dbReference type="InterPro" id="IPR027417">
    <property type="entry name" value="P-loop_NTPase"/>
</dbReference>
<organism evidence="8 9">
    <name type="scientific">Roseobacter denitrificans (strain ATCC 33942 / OCh 114)</name>
    <name type="common">Erythrobacter sp. (strain OCh 114)</name>
    <name type="synonym">Roseobacter denitrificans</name>
    <dbReference type="NCBI Taxonomy" id="375451"/>
    <lineage>
        <taxon>Bacteria</taxon>
        <taxon>Pseudomonadati</taxon>
        <taxon>Pseudomonadota</taxon>
        <taxon>Alphaproteobacteria</taxon>
        <taxon>Rhodobacterales</taxon>
        <taxon>Roseobacteraceae</taxon>
        <taxon>Roseobacter</taxon>
    </lineage>
</organism>
<dbReference type="STRING" id="375451.RD1_0921"/>
<dbReference type="GO" id="GO:0006829">
    <property type="term" value="P:zinc ion transport"/>
    <property type="evidence" value="ECO:0007669"/>
    <property type="project" value="UniProtKB-KW"/>
</dbReference>
<dbReference type="PANTHER" id="PTHR42734:SF5">
    <property type="entry name" value="IRON TRANSPORT SYSTEM ATP-BINDING PROTEIN HI_0361-RELATED"/>
    <property type="match status" value="1"/>
</dbReference>
<dbReference type="SMART" id="SM00382">
    <property type="entry name" value="AAA"/>
    <property type="match status" value="1"/>
</dbReference>
<gene>
    <name evidence="8" type="primary">troB</name>
    <name evidence="8" type="ordered locus">RD1_0921</name>
</gene>
<keyword evidence="5" id="KW-0864">Zinc transport</keyword>
<dbReference type="PROSITE" id="PS00211">
    <property type="entry name" value="ABC_TRANSPORTER_1"/>
    <property type="match status" value="1"/>
</dbReference>
<dbReference type="InterPro" id="IPR050153">
    <property type="entry name" value="Metal_Ion_Import_ABC"/>
</dbReference>
<protein>
    <submittedName>
        <fullName evidence="8">Zinc ABC transporter, ATP-binding protein</fullName>
    </submittedName>
</protein>
<proteinExistence type="inferred from homology"/>
<dbReference type="AlphaFoldDB" id="Q16BQ4"/>
<dbReference type="CDD" id="cd03235">
    <property type="entry name" value="ABC_Metallic_Cations"/>
    <property type="match status" value="1"/>
</dbReference>
<evidence type="ECO:0000259" key="7">
    <source>
        <dbReference type="PROSITE" id="PS50893"/>
    </source>
</evidence>
<evidence type="ECO:0000313" key="9">
    <source>
        <dbReference type="Proteomes" id="UP000007029"/>
    </source>
</evidence>
<dbReference type="Pfam" id="PF00005">
    <property type="entry name" value="ABC_tran"/>
    <property type="match status" value="1"/>
</dbReference>
<name>Q16BQ4_ROSDO</name>
<keyword evidence="9" id="KW-1185">Reference proteome</keyword>
<evidence type="ECO:0000256" key="6">
    <source>
        <dbReference type="ARBA" id="ARBA00023065"/>
    </source>
</evidence>
<dbReference type="KEGG" id="rde:RD1_0921"/>
<dbReference type="GO" id="GO:0005524">
    <property type="term" value="F:ATP binding"/>
    <property type="evidence" value="ECO:0007669"/>
    <property type="project" value="UniProtKB-KW"/>
</dbReference>
<dbReference type="PANTHER" id="PTHR42734">
    <property type="entry name" value="METAL TRANSPORT SYSTEM ATP-BINDING PROTEIN TM_0124-RELATED"/>
    <property type="match status" value="1"/>
</dbReference>
<sequence length="277" mass="29222">MRAPLTMHTAATLATTGGRAAPASTRAPESPLAVRGLTVSYGEKPAIFSVDADFPAQAMTAIIGPNGAGKSTLLKAALGVIPRLSGEVSIFGTPVEQARDRIAYVPQRASVDWDFPTTVIDVVQMGLYRKVGLLGRLSGAMTAQARECLDRVGMADFAHRQIGQLSGGQQQRVFLARALAQDADLYLLDEPFAGVDAATERAIIDVLKLLKAEGKAVVAVHHDLSTVADYFDHVFLINVRRIAEGPVATTFTPENLSAAYGGRLAATHMAELAGVAS</sequence>
<dbReference type="eggNOG" id="COG1121">
    <property type="taxonomic scope" value="Bacteria"/>
</dbReference>
<evidence type="ECO:0000256" key="2">
    <source>
        <dbReference type="ARBA" id="ARBA00022448"/>
    </source>
</evidence>
<keyword evidence="3" id="KW-0547">Nucleotide-binding</keyword>
<evidence type="ECO:0000256" key="1">
    <source>
        <dbReference type="ARBA" id="ARBA00005417"/>
    </source>
</evidence>
<dbReference type="Proteomes" id="UP000007029">
    <property type="component" value="Chromosome"/>
</dbReference>
<dbReference type="Gene3D" id="3.40.50.300">
    <property type="entry name" value="P-loop containing nucleotide triphosphate hydrolases"/>
    <property type="match status" value="1"/>
</dbReference>
<dbReference type="InterPro" id="IPR017871">
    <property type="entry name" value="ABC_transporter-like_CS"/>
</dbReference>
<dbReference type="SUPFAM" id="SSF52540">
    <property type="entry name" value="P-loop containing nucleoside triphosphate hydrolases"/>
    <property type="match status" value="1"/>
</dbReference>